<comment type="caution">
    <text evidence="1">The sequence shown here is derived from an EMBL/GenBank/DDBJ whole genome shotgun (WGS) entry which is preliminary data.</text>
</comment>
<organism evidence="1 2">
    <name type="scientific">Spiromyces aspiralis</name>
    <dbReference type="NCBI Taxonomy" id="68401"/>
    <lineage>
        <taxon>Eukaryota</taxon>
        <taxon>Fungi</taxon>
        <taxon>Fungi incertae sedis</taxon>
        <taxon>Zoopagomycota</taxon>
        <taxon>Kickxellomycotina</taxon>
        <taxon>Kickxellomycetes</taxon>
        <taxon>Kickxellales</taxon>
        <taxon>Kickxellaceae</taxon>
        <taxon>Spiromyces</taxon>
    </lineage>
</organism>
<keyword evidence="2" id="KW-1185">Reference proteome</keyword>
<gene>
    <name evidence="1" type="primary">rga8_2</name>
    <name evidence="1" type="ORF">EV182_008626</name>
</gene>
<proteinExistence type="predicted"/>
<protein>
    <submittedName>
        <fullName evidence="1">Rho-GTPase-activating protein 8</fullName>
    </submittedName>
</protein>
<name>A0ACC1H6R9_9FUNG</name>
<dbReference type="Proteomes" id="UP001145114">
    <property type="component" value="Unassembled WGS sequence"/>
</dbReference>
<dbReference type="EMBL" id="JAMZIH010009705">
    <property type="protein sequence ID" value="KAJ1669730.1"/>
    <property type="molecule type" value="Genomic_DNA"/>
</dbReference>
<feature type="non-terminal residue" evidence="1">
    <location>
        <position position="98"/>
    </location>
</feature>
<reference evidence="1" key="1">
    <citation type="submission" date="2022-06" db="EMBL/GenBank/DDBJ databases">
        <title>Phylogenomic reconstructions and comparative analyses of Kickxellomycotina fungi.</title>
        <authorList>
            <person name="Reynolds N.K."/>
            <person name="Stajich J.E."/>
            <person name="Barry K."/>
            <person name="Grigoriev I.V."/>
            <person name="Crous P."/>
            <person name="Smith M.E."/>
        </authorList>
    </citation>
    <scope>NUCLEOTIDE SEQUENCE</scope>
    <source>
        <strain evidence="1">RSA 2271</strain>
    </source>
</reference>
<sequence length="98" mass="11086">MKTLRFQDAFWDNSPPGEPLDYRRAPSKLYVEAQHGANECDEVLEFLQERLRIEQSYANALGHLARKQPRPSGLGRNEGATLRKAFEGLVAECARLAD</sequence>
<accession>A0ACC1H6R9</accession>
<evidence type="ECO:0000313" key="1">
    <source>
        <dbReference type="EMBL" id="KAJ1669730.1"/>
    </source>
</evidence>
<evidence type="ECO:0000313" key="2">
    <source>
        <dbReference type="Proteomes" id="UP001145114"/>
    </source>
</evidence>